<dbReference type="PROSITE" id="PS51332">
    <property type="entry name" value="B12_BINDING"/>
    <property type="match status" value="1"/>
</dbReference>
<dbReference type="PROSITE" id="PS50937">
    <property type="entry name" value="HTH_MERR_2"/>
    <property type="match status" value="1"/>
</dbReference>
<evidence type="ECO:0000313" key="3">
    <source>
        <dbReference type="EMBL" id="TWO66623.1"/>
    </source>
</evidence>
<dbReference type="InterPro" id="IPR036724">
    <property type="entry name" value="Cobalamin-bd_sf"/>
</dbReference>
<protein>
    <submittedName>
        <fullName evidence="3">Cobalamin B12-binding domain-containing protein</fullName>
    </submittedName>
</protein>
<dbReference type="Gene3D" id="1.10.1660.10">
    <property type="match status" value="1"/>
</dbReference>
<dbReference type="OrthoDB" id="9800334at2"/>
<evidence type="ECO:0000259" key="1">
    <source>
        <dbReference type="PROSITE" id="PS50937"/>
    </source>
</evidence>
<organism evidence="3 4">
    <name type="scientific">Caenimonas sedimenti</name>
    <dbReference type="NCBI Taxonomy" id="2596921"/>
    <lineage>
        <taxon>Bacteria</taxon>
        <taxon>Pseudomonadati</taxon>
        <taxon>Pseudomonadota</taxon>
        <taxon>Betaproteobacteria</taxon>
        <taxon>Burkholderiales</taxon>
        <taxon>Comamonadaceae</taxon>
        <taxon>Caenimonas</taxon>
    </lineage>
</organism>
<dbReference type="SUPFAM" id="SSF46955">
    <property type="entry name" value="Putative DNA-binding domain"/>
    <property type="match status" value="1"/>
</dbReference>
<dbReference type="EMBL" id="VOBQ01000025">
    <property type="protein sequence ID" value="TWO66623.1"/>
    <property type="molecule type" value="Genomic_DNA"/>
</dbReference>
<dbReference type="InterPro" id="IPR009061">
    <property type="entry name" value="DNA-bd_dom_put_sf"/>
</dbReference>
<dbReference type="Gene3D" id="3.40.50.280">
    <property type="entry name" value="Cobalamin-binding domain"/>
    <property type="match status" value="1"/>
</dbReference>
<dbReference type="GO" id="GO:0031419">
    <property type="term" value="F:cobalamin binding"/>
    <property type="evidence" value="ECO:0007669"/>
    <property type="project" value="InterPro"/>
</dbReference>
<evidence type="ECO:0000313" key="4">
    <source>
        <dbReference type="Proteomes" id="UP000318199"/>
    </source>
</evidence>
<comment type="caution">
    <text evidence="3">The sequence shown here is derived from an EMBL/GenBank/DDBJ whole genome shotgun (WGS) entry which is preliminary data.</text>
</comment>
<reference evidence="3 4" key="1">
    <citation type="submission" date="2019-07" db="EMBL/GenBank/DDBJ databases">
        <title>Caenimonas sedimenti sp. nov., isolated from activated sludge.</title>
        <authorList>
            <person name="Xu J."/>
        </authorList>
    </citation>
    <scope>NUCLEOTIDE SEQUENCE [LARGE SCALE GENOMIC DNA]</scope>
    <source>
        <strain evidence="3 4">HX-9-20</strain>
    </source>
</reference>
<dbReference type="CDD" id="cd02065">
    <property type="entry name" value="B12-binding_like"/>
    <property type="match status" value="1"/>
</dbReference>
<dbReference type="InterPro" id="IPR000551">
    <property type="entry name" value="MerR-type_HTH_dom"/>
</dbReference>
<dbReference type="Pfam" id="PF02310">
    <property type="entry name" value="B12-binding"/>
    <property type="match status" value="1"/>
</dbReference>
<dbReference type="GO" id="GO:0046872">
    <property type="term" value="F:metal ion binding"/>
    <property type="evidence" value="ECO:0007669"/>
    <property type="project" value="InterPro"/>
</dbReference>
<dbReference type="InterPro" id="IPR003759">
    <property type="entry name" value="Cbl-bd_cap"/>
</dbReference>
<dbReference type="Proteomes" id="UP000318199">
    <property type="component" value="Unassembled WGS sequence"/>
</dbReference>
<sequence length="345" mass="36476">MAQFASFVQDKIIHASLLQRSPDPYAGRALLDSALNSASSEPAGVPIAAVERDTGLSKDTLRIWERRYGFPQPLRGPVGERAYPADQVLRLRLIKRLLDAGHRPGRLMALDEAALQALAQAEAAPREGQAASATGLGRFGEPLETHDGPALRRMLQQDLLAGGLEAFVTQRIADLNVAVGEAWQAGRLTVAQEHVYTECVHLVLRQALGRLPDPAADAPRVLLATLPQEPHGLGLLMAEAMLSLHGCRCVSLGTQVPLGDIVTAARSTKAGIVGLSFTGSFRPQLAAAALGELRSRLPATVALWAGGSSLALKRRLPQGVDAVHAVADIPRLLAGRGHPSDTGAP</sequence>
<gene>
    <name evidence="3" type="ORF">FN976_26260</name>
</gene>
<dbReference type="GO" id="GO:0006355">
    <property type="term" value="P:regulation of DNA-templated transcription"/>
    <property type="evidence" value="ECO:0007669"/>
    <property type="project" value="InterPro"/>
</dbReference>
<dbReference type="InterPro" id="IPR006158">
    <property type="entry name" value="Cobalamin-bd"/>
</dbReference>
<dbReference type="SUPFAM" id="SSF52242">
    <property type="entry name" value="Cobalamin (vitamin B12)-binding domain"/>
    <property type="match status" value="1"/>
</dbReference>
<dbReference type="Pfam" id="PF13411">
    <property type="entry name" value="MerR_1"/>
    <property type="match status" value="1"/>
</dbReference>
<dbReference type="Gene3D" id="1.10.1240.10">
    <property type="entry name" value="Methionine synthase domain"/>
    <property type="match status" value="1"/>
</dbReference>
<name>A0A562ZFR5_9BURK</name>
<dbReference type="Pfam" id="PF02607">
    <property type="entry name" value="B12-binding_2"/>
    <property type="match status" value="1"/>
</dbReference>
<proteinExistence type="predicted"/>
<keyword evidence="4" id="KW-1185">Reference proteome</keyword>
<dbReference type="AlphaFoldDB" id="A0A562ZFR5"/>
<evidence type="ECO:0000259" key="2">
    <source>
        <dbReference type="PROSITE" id="PS51332"/>
    </source>
</evidence>
<feature type="domain" description="HTH merR-type" evidence="1">
    <location>
        <begin position="52"/>
        <end position="119"/>
    </location>
</feature>
<feature type="domain" description="B12-binding" evidence="2">
    <location>
        <begin position="218"/>
        <end position="343"/>
    </location>
</feature>
<dbReference type="InterPro" id="IPR036594">
    <property type="entry name" value="Meth_synthase_dom"/>
</dbReference>
<accession>A0A562ZFR5</accession>
<dbReference type="SMART" id="SM00422">
    <property type="entry name" value="HTH_MERR"/>
    <property type="match status" value="1"/>
</dbReference>
<dbReference type="GO" id="GO:0003677">
    <property type="term" value="F:DNA binding"/>
    <property type="evidence" value="ECO:0007669"/>
    <property type="project" value="InterPro"/>
</dbReference>